<gene>
    <name evidence="1" type="ORF">FBU59_001019</name>
</gene>
<dbReference type="EMBL" id="JANBPW010000377">
    <property type="protein sequence ID" value="KAJ1949717.1"/>
    <property type="molecule type" value="Genomic_DNA"/>
</dbReference>
<proteinExistence type="predicted"/>
<name>A0ACC1JF88_9FUNG</name>
<sequence>SNAGMGAGGGNGDEWPDRPSVSSVSKRAMIQNRAMHYFGHFVQVIFLSIIVILLMVAIGIPVSDNGVPPTSDYTKMGFDWKIDPKSYLSPMNSSFTDYNVLLDAHIHTVYSDGVLTPKQVIEFALANGYNAIIVTDHQSVSGSLATKKYAEEHYKDQITIITGMEYTCCRIHMNFIGINETIPVSPPQPSDDQLKEVIKKVHDMGGLVIVNHIPWSNATILPWGGPRLPNNPSREDLYDWGVDGFEVVNQNTFDLRTYQFIQEHSDRLVGLTGSDMHRPDSSYAWTTINAANRSAEAILDEIRNRRTSFLLDPSGTRPVNSPPYNPKYFKYAPWGLVGNYFYGYADRYRGQYSFQASFCQNEIVDVHRTMIGWFFLWLFVAIIVLEVLYWFFRWLVLLVWRKIRGTKHAVENGNGVTGTQYTRSDILINSLKSKPIATAADALHRIAEARSVPGERYLAEILSSMREPTGDTNSSHLQTPLPFQKHLLSEHVCQDLLEAIVKCSKSSSGTYIDTQKVQDIYGYARSQGWEIDSLVLTDGYSTDGHGMSDRYKPSLGVHGRVADSEWLFNVTRQYDDRYKGSVFASMMSLYYQIGMAEKAEELFSEFQSSWQGVWNELRTVKVMRNTAGVGTEKWRLENDEHVDDARVMSAGELKVIREKAAGPYFQRALAILRDGDISGAVDFVIAAKHTEFVVFTPDHFDTLAHIITASKCLDLGYKLFQEIGRGTKSLDDMGALAEQVIYAQQPYNRTRNMLALAFARVDRWDIVWRIIDYETE</sequence>
<feature type="non-terminal residue" evidence="1">
    <location>
        <position position="1"/>
    </location>
</feature>
<dbReference type="Proteomes" id="UP001150603">
    <property type="component" value="Unassembled WGS sequence"/>
</dbReference>
<organism evidence="1 2">
    <name type="scientific">Linderina macrospora</name>
    <dbReference type="NCBI Taxonomy" id="4868"/>
    <lineage>
        <taxon>Eukaryota</taxon>
        <taxon>Fungi</taxon>
        <taxon>Fungi incertae sedis</taxon>
        <taxon>Zoopagomycota</taxon>
        <taxon>Kickxellomycotina</taxon>
        <taxon>Kickxellomycetes</taxon>
        <taxon>Kickxellales</taxon>
        <taxon>Kickxellaceae</taxon>
        <taxon>Linderina</taxon>
    </lineage>
</organism>
<comment type="caution">
    <text evidence="1">The sequence shown here is derived from an EMBL/GenBank/DDBJ whole genome shotgun (WGS) entry which is preliminary data.</text>
</comment>
<keyword evidence="2" id="KW-1185">Reference proteome</keyword>
<feature type="non-terminal residue" evidence="1">
    <location>
        <position position="776"/>
    </location>
</feature>
<reference evidence="1" key="1">
    <citation type="submission" date="2022-07" db="EMBL/GenBank/DDBJ databases">
        <title>Phylogenomic reconstructions and comparative analyses of Kickxellomycotina fungi.</title>
        <authorList>
            <person name="Reynolds N.K."/>
            <person name="Stajich J.E."/>
            <person name="Barry K."/>
            <person name="Grigoriev I.V."/>
            <person name="Crous P."/>
            <person name="Smith M.E."/>
        </authorList>
    </citation>
    <scope>NUCLEOTIDE SEQUENCE</scope>
    <source>
        <strain evidence="1">NRRL 5244</strain>
    </source>
</reference>
<protein>
    <submittedName>
        <fullName evidence="1">Uncharacterized protein</fullName>
    </submittedName>
</protein>
<accession>A0ACC1JF88</accession>
<evidence type="ECO:0000313" key="2">
    <source>
        <dbReference type="Proteomes" id="UP001150603"/>
    </source>
</evidence>
<evidence type="ECO:0000313" key="1">
    <source>
        <dbReference type="EMBL" id="KAJ1949717.1"/>
    </source>
</evidence>